<dbReference type="InterPro" id="IPR003425">
    <property type="entry name" value="CCB3/YggT"/>
</dbReference>
<name>A0A0R1MI15_9LACO</name>
<comment type="similarity">
    <text evidence="1">Belongs to the YggT family.</text>
</comment>
<dbReference type="GO" id="GO:0016020">
    <property type="term" value="C:membrane"/>
    <property type="evidence" value="ECO:0007669"/>
    <property type="project" value="InterPro"/>
</dbReference>
<keyword evidence="3" id="KW-0131">Cell cycle</keyword>
<dbReference type="EMBL" id="AZDX01000005">
    <property type="protein sequence ID" value="KRL07693.1"/>
    <property type="molecule type" value="Genomic_DNA"/>
</dbReference>
<evidence type="ECO:0000256" key="2">
    <source>
        <dbReference type="SAM" id="Phobius"/>
    </source>
</evidence>
<dbReference type="GO" id="GO:0051301">
    <property type="term" value="P:cell division"/>
    <property type="evidence" value="ECO:0007669"/>
    <property type="project" value="UniProtKB-KW"/>
</dbReference>
<dbReference type="PANTHER" id="PTHR33219">
    <property type="entry name" value="YLMG HOMOLOG PROTEIN 2, CHLOROPLASTIC"/>
    <property type="match status" value="1"/>
</dbReference>
<dbReference type="OrthoDB" id="47652at2"/>
<dbReference type="Proteomes" id="UP000051448">
    <property type="component" value="Unassembled WGS sequence"/>
</dbReference>
<comment type="caution">
    <text evidence="3">The sequence shown here is derived from an EMBL/GenBank/DDBJ whole genome shotgun (WGS) entry which is preliminary data.</text>
</comment>
<evidence type="ECO:0000313" key="4">
    <source>
        <dbReference type="Proteomes" id="UP000051448"/>
    </source>
</evidence>
<gene>
    <name evidence="3" type="ORF">FC92_GL001639</name>
</gene>
<feature type="transmembrane region" description="Helical" evidence="2">
    <location>
        <begin position="12"/>
        <end position="32"/>
    </location>
</feature>
<feature type="transmembrane region" description="Helical" evidence="2">
    <location>
        <begin position="52"/>
        <end position="73"/>
    </location>
</feature>
<protein>
    <submittedName>
        <fullName evidence="3">Cell division protein</fullName>
    </submittedName>
</protein>
<proteinExistence type="inferred from homology"/>
<keyword evidence="2" id="KW-1133">Transmembrane helix</keyword>
<keyword evidence="4" id="KW-1185">Reference proteome</keyword>
<dbReference type="AlphaFoldDB" id="A0A0R1MI15"/>
<keyword evidence="2" id="KW-0812">Transmembrane</keyword>
<organism evidence="3 4">
    <name type="scientific">Liquorilactobacillus hordei DSM 19519</name>
    <dbReference type="NCBI Taxonomy" id="1423759"/>
    <lineage>
        <taxon>Bacteria</taxon>
        <taxon>Bacillati</taxon>
        <taxon>Bacillota</taxon>
        <taxon>Bacilli</taxon>
        <taxon>Lactobacillales</taxon>
        <taxon>Lactobacillaceae</taxon>
        <taxon>Liquorilactobacillus</taxon>
    </lineage>
</organism>
<accession>A0A0R1MI15</accession>
<dbReference type="STRING" id="1423759.FC92_GL001639"/>
<dbReference type="PATRIC" id="fig|1423759.3.peg.1713"/>
<evidence type="ECO:0000313" key="3">
    <source>
        <dbReference type="EMBL" id="KRL07693.1"/>
    </source>
</evidence>
<dbReference type="Pfam" id="PF02325">
    <property type="entry name" value="CCB3_YggT"/>
    <property type="match status" value="1"/>
</dbReference>
<evidence type="ECO:0000256" key="1">
    <source>
        <dbReference type="ARBA" id="ARBA00010894"/>
    </source>
</evidence>
<keyword evidence="3" id="KW-0132">Cell division</keyword>
<sequence>MILTIVNRLFELYSFAIIVYVLMSWFPMAQGSKLSEILGRICEPYLSFFDRFVPLIGGISFAPIVALIALRFIQSGFNFVFSLAFGFLTILV</sequence>
<dbReference type="RefSeq" id="WP_057869019.1">
    <property type="nucleotide sequence ID" value="NZ_AZDX01000005.1"/>
</dbReference>
<dbReference type="PANTHER" id="PTHR33219:SF14">
    <property type="entry name" value="PROTEIN COFACTOR ASSEMBLY OF COMPLEX C SUBUNIT B CCB3, CHLOROPLASTIC-RELATED"/>
    <property type="match status" value="1"/>
</dbReference>
<keyword evidence="2" id="KW-0472">Membrane</keyword>
<reference evidence="3 4" key="1">
    <citation type="journal article" date="2015" name="Genome Announc.">
        <title>Expanding the biotechnology potential of lactobacilli through comparative genomics of 213 strains and associated genera.</title>
        <authorList>
            <person name="Sun Z."/>
            <person name="Harris H.M."/>
            <person name="McCann A."/>
            <person name="Guo C."/>
            <person name="Argimon S."/>
            <person name="Zhang W."/>
            <person name="Yang X."/>
            <person name="Jeffery I.B."/>
            <person name="Cooney J.C."/>
            <person name="Kagawa T.F."/>
            <person name="Liu W."/>
            <person name="Song Y."/>
            <person name="Salvetti E."/>
            <person name="Wrobel A."/>
            <person name="Rasinkangas P."/>
            <person name="Parkhill J."/>
            <person name="Rea M.C."/>
            <person name="O'Sullivan O."/>
            <person name="Ritari J."/>
            <person name="Douillard F.P."/>
            <person name="Paul Ross R."/>
            <person name="Yang R."/>
            <person name="Briner A.E."/>
            <person name="Felis G.E."/>
            <person name="de Vos W.M."/>
            <person name="Barrangou R."/>
            <person name="Klaenhammer T.R."/>
            <person name="Caufield P.W."/>
            <person name="Cui Y."/>
            <person name="Zhang H."/>
            <person name="O'Toole P.W."/>
        </authorList>
    </citation>
    <scope>NUCLEOTIDE SEQUENCE [LARGE SCALE GENOMIC DNA]</scope>
    <source>
        <strain evidence="3 4">DSM 19519</strain>
    </source>
</reference>
<dbReference type="GeneID" id="98311335"/>